<dbReference type="RefSeq" id="WP_243067144.1">
    <property type="nucleotide sequence ID" value="NZ_JAIVFK010000019.1"/>
</dbReference>
<keyword evidence="4 7" id="KW-0812">Transmembrane</keyword>
<evidence type="ECO:0000256" key="6">
    <source>
        <dbReference type="ARBA" id="ARBA00023136"/>
    </source>
</evidence>
<feature type="transmembrane region" description="Helical" evidence="7">
    <location>
        <begin position="269"/>
        <end position="287"/>
    </location>
</feature>
<keyword evidence="6 7" id="KW-0472">Membrane</keyword>
<dbReference type="Proteomes" id="UP001139104">
    <property type="component" value="Unassembled WGS sequence"/>
</dbReference>
<comment type="caution">
    <text evidence="9">The sequence shown here is derived from an EMBL/GenBank/DDBJ whole genome shotgun (WGS) entry which is preliminary data.</text>
</comment>
<feature type="transmembrane region" description="Helical" evidence="7">
    <location>
        <begin position="176"/>
        <end position="198"/>
    </location>
</feature>
<evidence type="ECO:0000256" key="4">
    <source>
        <dbReference type="ARBA" id="ARBA00022692"/>
    </source>
</evidence>
<proteinExistence type="predicted"/>
<name>A0ABS9Z6Y5_9HYPH</name>
<evidence type="ECO:0000313" key="10">
    <source>
        <dbReference type="Proteomes" id="UP001139104"/>
    </source>
</evidence>
<feature type="transmembrane region" description="Helical" evidence="7">
    <location>
        <begin position="383"/>
        <end position="403"/>
    </location>
</feature>
<evidence type="ECO:0000256" key="5">
    <source>
        <dbReference type="ARBA" id="ARBA00022989"/>
    </source>
</evidence>
<evidence type="ECO:0000256" key="1">
    <source>
        <dbReference type="ARBA" id="ARBA00004651"/>
    </source>
</evidence>
<dbReference type="PANTHER" id="PTHR43302">
    <property type="entry name" value="TRANSPORTER ARSB-RELATED"/>
    <property type="match status" value="1"/>
</dbReference>
<gene>
    <name evidence="9" type="ORF">K2U94_10440</name>
</gene>
<keyword evidence="3" id="KW-1003">Cell membrane</keyword>
<dbReference type="Pfam" id="PF03600">
    <property type="entry name" value="CitMHS"/>
    <property type="match status" value="1"/>
</dbReference>
<feature type="domain" description="Citrate transporter-like" evidence="8">
    <location>
        <begin position="26"/>
        <end position="353"/>
    </location>
</feature>
<feature type="transmembrane region" description="Helical" evidence="7">
    <location>
        <begin position="222"/>
        <end position="240"/>
    </location>
</feature>
<evidence type="ECO:0000259" key="8">
    <source>
        <dbReference type="Pfam" id="PF03600"/>
    </source>
</evidence>
<sequence>MPVHKILVATIFLATYGGVALGRLPFTRLDRAGIALVGAAAMIVCGAVTTEEAFKSIDLGALALLFGMMAIVAELELAGFFRAASLFAARRAHSQWALLAGTVAVTGVFSAFLVNDAVCLVMAPLILRATRALRLDPKPYLLGVALASNAGGAATITGNPQNMIIGASSHIGYGPFAAALTPVAGVALLLVFAFTAFVHRGVLRGRLLGEPDLGPARPHRALILRTALVALGVVVAFFLGVPAPEAALAGAGLLLMTPAVKPQKVYRRIDGGLLLMFAGLFIVAAAGEKTFLTPEILRRAQFWGLDNAWTMTAVAATLSNLISNVPAVLALKPFVAQLPRESWLVVAMATTLAGNLTLLGSAANLIVAEIARRAGEPVTFRDFLVVGFPATLLSLAFGAWFLAARLTAAP</sequence>
<feature type="transmembrane region" description="Helical" evidence="7">
    <location>
        <begin position="32"/>
        <end position="50"/>
    </location>
</feature>
<reference evidence="9" key="1">
    <citation type="journal article" date="2022" name="ISME J.">
        <title>Identification of active gaseous-alkane degraders at natural gas seeps.</title>
        <authorList>
            <person name="Farhan Ul Haque M."/>
            <person name="Hernandez M."/>
            <person name="Crombie A.T."/>
            <person name="Murrell J.C."/>
        </authorList>
    </citation>
    <scope>NUCLEOTIDE SEQUENCE</scope>
    <source>
        <strain evidence="9">PC2</strain>
    </source>
</reference>
<comment type="subcellular location">
    <subcellularLocation>
        <location evidence="1">Cell membrane</location>
        <topology evidence="1">Multi-pass membrane protein</topology>
    </subcellularLocation>
</comment>
<evidence type="ECO:0000313" key="9">
    <source>
        <dbReference type="EMBL" id="MCI4683180.1"/>
    </source>
</evidence>
<dbReference type="CDD" id="cd01117">
    <property type="entry name" value="YbiR_permease"/>
    <property type="match status" value="1"/>
</dbReference>
<dbReference type="PANTHER" id="PTHR43302:SF5">
    <property type="entry name" value="TRANSPORTER ARSB-RELATED"/>
    <property type="match status" value="1"/>
</dbReference>
<feature type="transmembrane region" description="Helical" evidence="7">
    <location>
        <begin position="96"/>
        <end position="127"/>
    </location>
</feature>
<keyword evidence="10" id="KW-1185">Reference proteome</keyword>
<evidence type="ECO:0000256" key="2">
    <source>
        <dbReference type="ARBA" id="ARBA00022448"/>
    </source>
</evidence>
<accession>A0ABS9Z6Y5</accession>
<dbReference type="EMBL" id="JAIVFP010000001">
    <property type="protein sequence ID" value="MCI4683180.1"/>
    <property type="molecule type" value="Genomic_DNA"/>
</dbReference>
<evidence type="ECO:0000256" key="7">
    <source>
        <dbReference type="SAM" id="Phobius"/>
    </source>
</evidence>
<keyword evidence="5 7" id="KW-1133">Transmembrane helix</keyword>
<feature type="transmembrane region" description="Helical" evidence="7">
    <location>
        <begin position="343"/>
        <end position="363"/>
    </location>
</feature>
<keyword evidence="2" id="KW-0813">Transport</keyword>
<organism evidence="9 10">
    <name type="scientific">Candidatus Rhodoblastus alkanivorans</name>
    <dbReference type="NCBI Taxonomy" id="2954117"/>
    <lineage>
        <taxon>Bacteria</taxon>
        <taxon>Pseudomonadati</taxon>
        <taxon>Pseudomonadota</taxon>
        <taxon>Alphaproteobacteria</taxon>
        <taxon>Hyphomicrobiales</taxon>
        <taxon>Rhodoblastaceae</taxon>
        <taxon>Rhodoblastus</taxon>
    </lineage>
</organism>
<protein>
    <submittedName>
        <fullName evidence="9">Anion transporter</fullName>
    </submittedName>
</protein>
<feature type="transmembrane region" description="Helical" evidence="7">
    <location>
        <begin position="139"/>
        <end position="156"/>
    </location>
</feature>
<feature type="transmembrane region" description="Helical" evidence="7">
    <location>
        <begin position="307"/>
        <end position="331"/>
    </location>
</feature>
<evidence type="ECO:0000256" key="3">
    <source>
        <dbReference type="ARBA" id="ARBA00022475"/>
    </source>
</evidence>
<feature type="transmembrane region" description="Helical" evidence="7">
    <location>
        <begin position="62"/>
        <end position="84"/>
    </location>
</feature>
<dbReference type="InterPro" id="IPR004680">
    <property type="entry name" value="Cit_transptr-like_dom"/>
</dbReference>